<keyword evidence="2" id="KW-1185">Reference proteome</keyword>
<sequence length="312" mass="35309">MTPPVVLAPEMVIHPRGNTSSNHIHRKLPIDLIRAGQTVTLHRESYEGAHLAKQVRNLCTLRPPNLTPLQRQALEAYRSSTDYKIDSFSNVDNHTVEKLRPLALYAHLFDALFFANSLLHSGRLSVHISDRSPDTAGLYGFLHDHPTKPGEKQIILYLDDQSQDTPLQRMNRMLGTLAHEMTHALILMYCCVECQKDMSFEVMGPKWHGIVWLDIASQVQAAIRSRRMLGLPDVELGVAKEVASESHKANLPVPRDRDLQAWGVSRTEVKRRYQEYVAAKPKKVGVRGRATKAMECVDRGSTYCVTIFKPWT</sequence>
<dbReference type="AlphaFoldDB" id="A0A9N9LUT1"/>
<gene>
    <name evidence="1" type="ORF">HYALB_00012808</name>
</gene>
<dbReference type="Proteomes" id="UP000701801">
    <property type="component" value="Unassembled WGS sequence"/>
</dbReference>
<organism evidence="1 2">
    <name type="scientific">Hymenoscyphus albidus</name>
    <dbReference type="NCBI Taxonomy" id="595503"/>
    <lineage>
        <taxon>Eukaryota</taxon>
        <taxon>Fungi</taxon>
        <taxon>Dikarya</taxon>
        <taxon>Ascomycota</taxon>
        <taxon>Pezizomycotina</taxon>
        <taxon>Leotiomycetes</taxon>
        <taxon>Helotiales</taxon>
        <taxon>Helotiaceae</taxon>
        <taxon>Hymenoscyphus</taxon>
    </lineage>
</organism>
<protein>
    <recommendedName>
        <fullName evidence="3">SprT-like domain-containing protein</fullName>
    </recommendedName>
</protein>
<proteinExistence type="predicted"/>
<evidence type="ECO:0000313" key="1">
    <source>
        <dbReference type="EMBL" id="CAG8981188.1"/>
    </source>
</evidence>
<reference evidence="1" key="1">
    <citation type="submission" date="2021-07" db="EMBL/GenBank/DDBJ databases">
        <authorList>
            <person name="Durling M."/>
        </authorList>
    </citation>
    <scope>NUCLEOTIDE SEQUENCE</scope>
</reference>
<dbReference type="EMBL" id="CAJVRM010000454">
    <property type="protein sequence ID" value="CAG8981188.1"/>
    <property type="molecule type" value="Genomic_DNA"/>
</dbReference>
<comment type="caution">
    <text evidence="1">The sequence shown here is derived from an EMBL/GenBank/DDBJ whole genome shotgun (WGS) entry which is preliminary data.</text>
</comment>
<accession>A0A9N9LUT1</accession>
<evidence type="ECO:0008006" key="3">
    <source>
        <dbReference type="Google" id="ProtNLM"/>
    </source>
</evidence>
<dbReference type="OrthoDB" id="5236983at2759"/>
<evidence type="ECO:0000313" key="2">
    <source>
        <dbReference type="Proteomes" id="UP000701801"/>
    </source>
</evidence>
<name>A0A9N9LUT1_9HELO</name>